<keyword evidence="6 7" id="KW-0472">Membrane</keyword>
<dbReference type="Pfam" id="PF04239">
    <property type="entry name" value="DUF421"/>
    <property type="match status" value="1"/>
</dbReference>
<name>A0A0X3AN88_9FLAO</name>
<evidence type="ECO:0000256" key="4">
    <source>
        <dbReference type="ARBA" id="ARBA00022692"/>
    </source>
</evidence>
<proteinExistence type="inferred from homology"/>
<evidence type="ECO:0000256" key="6">
    <source>
        <dbReference type="ARBA" id="ARBA00023136"/>
    </source>
</evidence>
<evidence type="ECO:0000256" key="5">
    <source>
        <dbReference type="ARBA" id="ARBA00022989"/>
    </source>
</evidence>
<dbReference type="OrthoDB" id="1076133at2"/>
<protein>
    <submittedName>
        <fullName evidence="10">Uncharacterized membrane protein YcaP, DUF421 family</fullName>
    </submittedName>
</protein>
<sequence length="231" mass="26263">MDLKNAVIGNFNIFDNIFISIKLVVAFIAVLIYIKLVGRTILNQVSGIDLIQNIVLGGLVGGIIYNPKISIMEFALVLFIWTLIVYLIAILTKKFSRLRGLVEGPIIPLILKGKFNIEGFKKAKIDIMTYASVLKNNGIYDISKVYFAQMEQDGSITAFTDDYDKYAVLLVIDGKINHVYLEGIDKTEDWLKNELRKEGYNDVSEIFLAQWSPHKFFIVPKSQDYKLKIND</sequence>
<accession>A0A0X3AN88</accession>
<dbReference type="Pfam" id="PF20730">
    <property type="entry name" value="YetF_N"/>
    <property type="match status" value="1"/>
</dbReference>
<dbReference type="AlphaFoldDB" id="A0A0X3AN88"/>
<dbReference type="InterPro" id="IPR023090">
    <property type="entry name" value="UPF0702_alpha/beta_dom_sf"/>
</dbReference>
<keyword evidence="3" id="KW-1003">Cell membrane</keyword>
<evidence type="ECO:0000256" key="3">
    <source>
        <dbReference type="ARBA" id="ARBA00022475"/>
    </source>
</evidence>
<evidence type="ECO:0000313" key="10">
    <source>
        <dbReference type="EMBL" id="CVK15824.1"/>
    </source>
</evidence>
<organism evidence="10 11">
    <name type="scientific">Apibacter mensalis</name>
    <dbReference type="NCBI Taxonomy" id="1586267"/>
    <lineage>
        <taxon>Bacteria</taxon>
        <taxon>Pseudomonadati</taxon>
        <taxon>Bacteroidota</taxon>
        <taxon>Flavobacteriia</taxon>
        <taxon>Flavobacteriales</taxon>
        <taxon>Weeksellaceae</taxon>
        <taxon>Apibacter</taxon>
    </lineage>
</organism>
<feature type="transmembrane region" description="Helical" evidence="7">
    <location>
        <begin position="71"/>
        <end position="91"/>
    </location>
</feature>
<evidence type="ECO:0000256" key="2">
    <source>
        <dbReference type="ARBA" id="ARBA00006448"/>
    </source>
</evidence>
<evidence type="ECO:0000259" key="8">
    <source>
        <dbReference type="Pfam" id="PF04239"/>
    </source>
</evidence>
<evidence type="ECO:0000313" key="11">
    <source>
        <dbReference type="Proteomes" id="UP000182761"/>
    </source>
</evidence>
<evidence type="ECO:0000256" key="7">
    <source>
        <dbReference type="SAM" id="Phobius"/>
    </source>
</evidence>
<feature type="transmembrane region" description="Helical" evidence="7">
    <location>
        <begin position="13"/>
        <end position="34"/>
    </location>
</feature>
<evidence type="ECO:0000256" key="1">
    <source>
        <dbReference type="ARBA" id="ARBA00004651"/>
    </source>
</evidence>
<dbReference type="PANTHER" id="PTHR34582:SF6">
    <property type="entry name" value="UPF0702 TRANSMEMBRANE PROTEIN YCAP"/>
    <property type="match status" value="1"/>
</dbReference>
<keyword evidence="11" id="KW-1185">Reference proteome</keyword>
<feature type="domain" description="YetF C-terminal" evidence="8">
    <location>
        <begin position="93"/>
        <end position="212"/>
    </location>
</feature>
<dbReference type="Gene3D" id="3.30.240.20">
    <property type="entry name" value="bsu07140 like domains"/>
    <property type="match status" value="2"/>
</dbReference>
<comment type="subcellular location">
    <subcellularLocation>
        <location evidence="1">Cell membrane</location>
        <topology evidence="1">Multi-pass membrane protein</topology>
    </subcellularLocation>
</comment>
<reference evidence="10 11" key="1">
    <citation type="submission" date="2016-01" db="EMBL/GenBank/DDBJ databases">
        <authorList>
            <person name="McClelland M."/>
            <person name="Jain A."/>
            <person name="Saraogi P."/>
            <person name="Mendelson R."/>
            <person name="Westerman R."/>
            <person name="SanMiguel P."/>
            <person name="Csonka L."/>
        </authorList>
    </citation>
    <scope>NUCLEOTIDE SEQUENCE [LARGE SCALE GENOMIC DNA]</scope>
    <source>
        <strain evidence="10 11">R-53146</strain>
    </source>
</reference>
<dbReference type="InterPro" id="IPR007353">
    <property type="entry name" value="DUF421"/>
</dbReference>
<feature type="domain" description="YetF-like N-terminal transmembrane" evidence="9">
    <location>
        <begin position="17"/>
        <end position="90"/>
    </location>
</feature>
<dbReference type="InterPro" id="IPR048454">
    <property type="entry name" value="YetF_N"/>
</dbReference>
<dbReference type="GO" id="GO:0005886">
    <property type="term" value="C:plasma membrane"/>
    <property type="evidence" value="ECO:0007669"/>
    <property type="project" value="UniProtKB-SubCell"/>
</dbReference>
<evidence type="ECO:0000259" key="9">
    <source>
        <dbReference type="Pfam" id="PF20730"/>
    </source>
</evidence>
<dbReference type="RefSeq" id="WP_055425047.1">
    <property type="nucleotide sequence ID" value="NZ_FCOR01000003.1"/>
</dbReference>
<dbReference type="PANTHER" id="PTHR34582">
    <property type="entry name" value="UPF0702 TRANSMEMBRANE PROTEIN YCAP"/>
    <property type="match status" value="1"/>
</dbReference>
<dbReference type="EMBL" id="FCOR01000003">
    <property type="protein sequence ID" value="CVK15824.1"/>
    <property type="molecule type" value="Genomic_DNA"/>
</dbReference>
<comment type="similarity">
    <text evidence="2">Belongs to the UPF0702 family.</text>
</comment>
<keyword evidence="4 7" id="KW-0812">Transmembrane</keyword>
<gene>
    <name evidence="10" type="ORF">Ga0061079_103134</name>
</gene>
<keyword evidence="5 7" id="KW-1133">Transmembrane helix</keyword>
<dbReference type="Proteomes" id="UP000182761">
    <property type="component" value="Unassembled WGS sequence"/>
</dbReference>